<reference evidence="3" key="1">
    <citation type="submission" date="2019-04" db="EMBL/GenBank/DDBJ databases">
        <title>Evolution of Biomass-Degrading Anaerobic Consortia Revealed by Metagenomics.</title>
        <authorList>
            <person name="Peng X."/>
        </authorList>
    </citation>
    <scope>NUCLEOTIDE SEQUENCE</scope>
    <source>
        <strain evidence="3">SIG551</strain>
    </source>
</reference>
<evidence type="ECO:0000256" key="2">
    <source>
        <dbReference type="SAM" id="MobiDB-lite"/>
    </source>
</evidence>
<keyword evidence="3" id="KW-0969">Cilium</keyword>
<sequence length="159" mass="18965">MDRALSEEFVDFLNRYLVLFQEFFALETQKYQDISQGQIDRLNDHVKAEEVFMLRSKGMEAERERLMRRAQVSVSTFRELLPHFDPEVRQRAEDLFSDFSTLIMELKEMNLRCNYLTELRLRRVDAALKKMKKQPELQKKYDAKAREESDSAGFISKKV</sequence>
<dbReference type="InterPro" id="IPR007809">
    <property type="entry name" value="FlgN-like"/>
</dbReference>
<dbReference type="Proteomes" id="UP000754750">
    <property type="component" value="Unassembled WGS sequence"/>
</dbReference>
<dbReference type="SUPFAM" id="SSF140566">
    <property type="entry name" value="FlgN-like"/>
    <property type="match status" value="1"/>
</dbReference>
<keyword evidence="3" id="KW-0282">Flagellum</keyword>
<dbReference type="AlphaFoldDB" id="A0A928KV99"/>
<evidence type="ECO:0000313" key="3">
    <source>
        <dbReference type="EMBL" id="MBE6832630.1"/>
    </source>
</evidence>
<feature type="region of interest" description="Disordered" evidence="2">
    <location>
        <begin position="135"/>
        <end position="159"/>
    </location>
</feature>
<keyword evidence="3" id="KW-0966">Cell projection</keyword>
<proteinExistence type="predicted"/>
<gene>
    <name evidence="3" type="ORF">E7512_03465</name>
</gene>
<protein>
    <submittedName>
        <fullName evidence="3">Flagellar protein FlgN</fullName>
    </submittedName>
</protein>
<dbReference type="GO" id="GO:0044780">
    <property type="term" value="P:bacterial-type flagellum assembly"/>
    <property type="evidence" value="ECO:0007669"/>
    <property type="project" value="InterPro"/>
</dbReference>
<dbReference type="EMBL" id="SVNY01000002">
    <property type="protein sequence ID" value="MBE6832630.1"/>
    <property type="molecule type" value="Genomic_DNA"/>
</dbReference>
<evidence type="ECO:0000313" key="4">
    <source>
        <dbReference type="Proteomes" id="UP000754750"/>
    </source>
</evidence>
<organism evidence="3 4">
    <name type="scientific">Faecalispora sporosphaeroides</name>
    <dbReference type="NCBI Taxonomy" id="1549"/>
    <lineage>
        <taxon>Bacteria</taxon>
        <taxon>Bacillati</taxon>
        <taxon>Bacillota</taxon>
        <taxon>Clostridia</taxon>
        <taxon>Eubacteriales</taxon>
        <taxon>Oscillospiraceae</taxon>
        <taxon>Faecalispora</taxon>
    </lineage>
</organism>
<accession>A0A928KV99</accession>
<dbReference type="RefSeq" id="WP_020073261.1">
    <property type="nucleotide sequence ID" value="NZ_JBKWRC010000001.1"/>
</dbReference>
<dbReference type="InterPro" id="IPR036679">
    <property type="entry name" value="FlgN-like_sf"/>
</dbReference>
<dbReference type="Pfam" id="PF05130">
    <property type="entry name" value="FlgN"/>
    <property type="match status" value="1"/>
</dbReference>
<feature type="compositionally biased region" description="Basic and acidic residues" evidence="2">
    <location>
        <begin position="135"/>
        <end position="149"/>
    </location>
</feature>
<comment type="caution">
    <text evidence="3">The sequence shown here is derived from an EMBL/GenBank/DDBJ whole genome shotgun (WGS) entry which is preliminary data.</text>
</comment>
<dbReference type="Gene3D" id="1.20.58.300">
    <property type="entry name" value="FlgN-like"/>
    <property type="match status" value="1"/>
</dbReference>
<keyword evidence="1" id="KW-1005">Bacterial flagellum biogenesis</keyword>
<evidence type="ECO:0000256" key="1">
    <source>
        <dbReference type="ARBA" id="ARBA00022795"/>
    </source>
</evidence>
<name>A0A928KV99_9FIRM</name>